<dbReference type="OrthoDB" id="42993at2157"/>
<dbReference type="RefSeq" id="WP_174629700.1">
    <property type="nucleotide sequence ID" value="NZ_CP049074.1"/>
</dbReference>
<organism evidence="1 2">
    <name type="scientific">Metallosphaera tengchongensis</name>
    <dbReference type="NCBI Taxonomy" id="1532350"/>
    <lineage>
        <taxon>Archaea</taxon>
        <taxon>Thermoproteota</taxon>
        <taxon>Thermoprotei</taxon>
        <taxon>Sulfolobales</taxon>
        <taxon>Sulfolobaceae</taxon>
        <taxon>Metallosphaera</taxon>
    </lineage>
</organism>
<gene>
    <name evidence="1" type="ORF">GWK48_03665</name>
</gene>
<dbReference type="InterPro" id="IPR053658">
    <property type="entry name" value="Cdv_Coordination_Protein"/>
</dbReference>
<dbReference type="NCBIfam" id="NF041009">
    <property type="entry name" value="cell_div_CdvB3"/>
    <property type="match status" value="1"/>
</dbReference>
<dbReference type="KEGG" id="mten:GWK48_03665"/>
<protein>
    <submittedName>
        <fullName evidence="1">Uncharacterized protein</fullName>
    </submittedName>
</protein>
<reference evidence="1 2" key="1">
    <citation type="submission" date="2020-02" db="EMBL/GenBank/DDBJ databases">
        <title>Comparative genome analysis reveals the metabolism and evolution of the thermophilic archaeal genus Metallosphaera.</title>
        <authorList>
            <person name="Jiang C."/>
        </authorList>
    </citation>
    <scope>NUCLEOTIDE SEQUENCE [LARGE SCALE GENOMIC DNA]</scope>
    <source>
        <strain evidence="1 2">Ric-A</strain>
    </source>
</reference>
<sequence>MKKDIRRVLMQTKTARAKLRVWQNRLNQRSEQYRRLSLANATRFSTLAEQYVKESDQLDKIVSFLNTLDVLLEMLEIKLETVSYIDYIPRDLLSVVEGLKEFSRLTPTLGTEFSIIIDELYTGFYNSVEVPKDVRIKAKEEAKGVIAQAEKIAKGKTTEELST</sequence>
<dbReference type="Proteomes" id="UP000509301">
    <property type="component" value="Chromosome"/>
</dbReference>
<name>A0A6N0NV76_9CREN</name>
<proteinExistence type="predicted"/>
<evidence type="ECO:0000313" key="2">
    <source>
        <dbReference type="Proteomes" id="UP000509301"/>
    </source>
</evidence>
<dbReference type="EMBL" id="CP049074">
    <property type="protein sequence ID" value="QKQ99608.1"/>
    <property type="molecule type" value="Genomic_DNA"/>
</dbReference>
<accession>A0A6N0NV76</accession>
<evidence type="ECO:0000313" key="1">
    <source>
        <dbReference type="EMBL" id="QKQ99608.1"/>
    </source>
</evidence>
<dbReference type="GeneID" id="55641016"/>
<dbReference type="AlphaFoldDB" id="A0A6N0NV76"/>
<keyword evidence="2" id="KW-1185">Reference proteome</keyword>